<gene>
    <name evidence="2" type="ORF">PHLCEN_2v7795</name>
</gene>
<keyword evidence="3" id="KW-1185">Reference proteome</keyword>
<dbReference type="Proteomes" id="UP000186601">
    <property type="component" value="Unassembled WGS sequence"/>
</dbReference>
<organism evidence="2 3">
    <name type="scientific">Hermanssonia centrifuga</name>
    <dbReference type="NCBI Taxonomy" id="98765"/>
    <lineage>
        <taxon>Eukaryota</taxon>
        <taxon>Fungi</taxon>
        <taxon>Dikarya</taxon>
        <taxon>Basidiomycota</taxon>
        <taxon>Agaricomycotina</taxon>
        <taxon>Agaricomycetes</taxon>
        <taxon>Polyporales</taxon>
        <taxon>Meruliaceae</taxon>
        <taxon>Hermanssonia</taxon>
    </lineage>
</organism>
<accession>A0A2R6NVP1</accession>
<comment type="caution">
    <text evidence="2">The sequence shown here is derived from an EMBL/GenBank/DDBJ whole genome shotgun (WGS) entry which is preliminary data.</text>
</comment>
<evidence type="ECO:0000313" key="2">
    <source>
        <dbReference type="EMBL" id="PSR77605.1"/>
    </source>
</evidence>
<name>A0A2R6NVP1_9APHY</name>
<evidence type="ECO:0000256" key="1">
    <source>
        <dbReference type="SAM" id="MobiDB-lite"/>
    </source>
</evidence>
<proteinExistence type="predicted"/>
<dbReference type="AlphaFoldDB" id="A0A2R6NVP1"/>
<sequence>MSFHPEAKVYMALQQMDLSESPPSNNTTKRKLMHSRTPPFTKGSPLSHQTGSGLIASPRACCSSGLSRMVAMTWRMTELERRSWLAAKK</sequence>
<reference evidence="2 3" key="1">
    <citation type="submission" date="2018-02" db="EMBL/GenBank/DDBJ databases">
        <title>Genome sequence of the basidiomycete white-rot fungus Phlebia centrifuga.</title>
        <authorList>
            <person name="Granchi Z."/>
            <person name="Peng M."/>
            <person name="de Vries R.P."/>
            <person name="Hilden K."/>
            <person name="Makela M.R."/>
            <person name="Grigoriev I."/>
            <person name="Riley R."/>
        </authorList>
    </citation>
    <scope>NUCLEOTIDE SEQUENCE [LARGE SCALE GENOMIC DNA]</scope>
    <source>
        <strain evidence="2 3">FBCC195</strain>
    </source>
</reference>
<feature type="region of interest" description="Disordered" evidence="1">
    <location>
        <begin position="14"/>
        <end position="52"/>
    </location>
</feature>
<dbReference type="EMBL" id="MLYV02000787">
    <property type="protein sequence ID" value="PSR77605.1"/>
    <property type="molecule type" value="Genomic_DNA"/>
</dbReference>
<evidence type="ECO:0000313" key="3">
    <source>
        <dbReference type="Proteomes" id="UP000186601"/>
    </source>
</evidence>
<protein>
    <submittedName>
        <fullName evidence="2">Uncharacterized protein</fullName>
    </submittedName>
</protein>
<feature type="compositionally biased region" description="Polar residues" evidence="1">
    <location>
        <begin position="16"/>
        <end position="27"/>
    </location>
</feature>